<dbReference type="GO" id="GO:0008999">
    <property type="term" value="F:protein-N-terminal-alanine acetyltransferase activity"/>
    <property type="evidence" value="ECO:0007669"/>
    <property type="project" value="TreeGrafter"/>
</dbReference>
<dbReference type="CDD" id="cd04301">
    <property type="entry name" value="NAT_SF"/>
    <property type="match status" value="2"/>
</dbReference>
<dbReference type="PROSITE" id="PS51186">
    <property type="entry name" value="GNAT"/>
    <property type="match status" value="1"/>
</dbReference>
<dbReference type="InterPro" id="IPR016181">
    <property type="entry name" value="Acyl_CoA_acyltransferase"/>
</dbReference>
<evidence type="ECO:0000259" key="1">
    <source>
        <dbReference type="PROSITE" id="PS51186"/>
    </source>
</evidence>
<proteinExistence type="predicted"/>
<dbReference type="PANTHER" id="PTHR43617:SF20">
    <property type="entry name" value="N-ALPHA-ACETYLTRANSFERASE RIMI"/>
    <property type="match status" value="1"/>
</dbReference>
<dbReference type="EMBL" id="VLKI01000003">
    <property type="protein sequence ID" value="TWH89345.1"/>
    <property type="molecule type" value="Genomic_DNA"/>
</dbReference>
<protein>
    <submittedName>
        <fullName evidence="2">Ribosomal protein S18 acetylase RimI-like enzyme</fullName>
    </submittedName>
</protein>
<dbReference type="RefSeq" id="WP_144541946.1">
    <property type="nucleotide sequence ID" value="NZ_CBCSDC010000006.1"/>
</dbReference>
<keyword evidence="2" id="KW-0687">Ribonucleoprotein</keyword>
<organism evidence="2 3">
    <name type="scientific">Cytobacillus oceanisediminis</name>
    <dbReference type="NCBI Taxonomy" id="665099"/>
    <lineage>
        <taxon>Bacteria</taxon>
        <taxon>Bacillati</taxon>
        <taxon>Bacillota</taxon>
        <taxon>Bacilli</taxon>
        <taxon>Bacillales</taxon>
        <taxon>Bacillaceae</taxon>
        <taxon>Cytobacillus</taxon>
    </lineage>
</organism>
<dbReference type="Pfam" id="PF00583">
    <property type="entry name" value="Acetyltransf_1"/>
    <property type="match status" value="1"/>
</dbReference>
<keyword evidence="2" id="KW-0689">Ribosomal protein</keyword>
<dbReference type="InterPro" id="IPR050276">
    <property type="entry name" value="MshD_Acetyltransferase"/>
</dbReference>
<evidence type="ECO:0000313" key="2">
    <source>
        <dbReference type="EMBL" id="TWH89345.1"/>
    </source>
</evidence>
<dbReference type="Proteomes" id="UP000318667">
    <property type="component" value="Unassembled WGS sequence"/>
</dbReference>
<dbReference type="Gene3D" id="3.40.630.30">
    <property type="match status" value="2"/>
</dbReference>
<sequence>MLANKQLEDIRSLQQICEEKENIELKLNWDSLRNRPDGQQNDLFQYDDNGKLLGYLALYTFGGPMELCGMVHPEYRQKGIFSQLFKQARPSLEKASKLLINAPANSTSAKSFLISRPCTYSFSEYQMKRQASKIIAEVNPQVTLRNAIESDLKFLSYLDSVCFNIPEQEAIAFNKEVWLGGNEPTFIVEYGGKEAGKIRIQKEENATWIYGFAIEPSLQGNGIGRSALSQVVMNEQNKGIERVHLEVAAENEHALGLYKSCGFEPYGTQDYYEYDLNKL</sequence>
<comment type="caution">
    <text evidence="2">The sequence shown here is derived from an EMBL/GenBank/DDBJ whole genome shotgun (WGS) entry which is preliminary data.</text>
</comment>
<reference evidence="2 3" key="1">
    <citation type="journal article" date="2015" name="Stand. Genomic Sci.">
        <title>Genomic Encyclopedia of Bacterial and Archaeal Type Strains, Phase III: the genomes of soil and plant-associated and newly described type strains.</title>
        <authorList>
            <person name="Whitman W.B."/>
            <person name="Woyke T."/>
            <person name="Klenk H.P."/>
            <person name="Zhou Y."/>
            <person name="Lilburn T.G."/>
            <person name="Beck B.J."/>
            <person name="De Vos P."/>
            <person name="Vandamme P."/>
            <person name="Eisen J.A."/>
            <person name="Garrity G."/>
            <person name="Hugenholtz P."/>
            <person name="Kyrpides N.C."/>
        </authorList>
    </citation>
    <scope>NUCLEOTIDE SEQUENCE [LARGE SCALE GENOMIC DNA]</scope>
    <source>
        <strain evidence="2 3">CGMCC 1.10115</strain>
    </source>
</reference>
<dbReference type="InterPro" id="IPR000182">
    <property type="entry name" value="GNAT_dom"/>
</dbReference>
<dbReference type="GeneID" id="65402990"/>
<dbReference type="OrthoDB" id="7163760at2"/>
<dbReference type="AlphaFoldDB" id="A0A562K2A5"/>
<gene>
    <name evidence="2" type="ORF">IQ19_01779</name>
</gene>
<dbReference type="GO" id="GO:0005840">
    <property type="term" value="C:ribosome"/>
    <property type="evidence" value="ECO:0007669"/>
    <property type="project" value="UniProtKB-KW"/>
</dbReference>
<dbReference type="PANTHER" id="PTHR43617">
    <property type="entry name" value="L-AMINO ACID N-ACETYLTRANSFERASE"/>
    <property type="match status" value="1"/>
</dbReference>
<dbReference type="SUPFAM" id="SSF55729">
    <property type="entry name" value="Acyl-CoA N-acyltransferases (Nat)"/>
    <property type="match status" value="1"/>
</dbReference>
<accession>A0A562K2A5</accession>
<feature type="domain" description="N-acetyltransferase" evidence="1">
    <location>
        <begin position="142"/>
        <end position="279"/>
    </location>
</feature>
<name>A0A562K2A5_9BACI</name>
<keyword evidence="3" id="KW-1185">Reference proteome</keyword>
<evidence type="ECO:0000313" key="3">
    <source>
        <dbReference type="Proteomes" id="UP000318667"/>
    </source>
</evidence>